<dbReference type="InterPro" id="IPR018330">
    <property type="entry name" value="RecT_fam"/>
</dbReference>
<comment type="caution">
    <text evidence="2">The sequence shown here is derived from an EMBL/GenBank/DDBJ whole genome shotgun (WGS) entry which is preliminary data.</text>
</comment>
<accession>A0A4R8H8N0</accession>
<sequence>MSNLAMVKKDVIDVVSDKVAEFKQKGELDLPKNYSPENAMKSAWLILQETETKSKKPVLQECSQDSIANSLLKMVTLGLNPAKNQGYFIPYGKQLTFQPSYFGNIAIAKRVANAESVDAQVIYKGDELEYENVNGRTKIVNHKQTFESKMNGEVTGAYAVIKFKDERPNDAEIMTMKELEAAWSQGYGKSDTHKKFTGEMAKKTVINRLCKPYINSSNDSSLFVDAYNDSRNTKAEQEAQEEIEENANSQVIDIELEEQDQEESEAIVEDVPEEELQPTGTEGPDF</sequence>
<gene>
    <name evidence="2" type="ORF">C7959_10884</name>
</gene>
<evidence type="ECO:0000313" key="2">
    <source>
        <dbReference type="EMBL" id="TDX52162.1"/>
    </source>
</evidence>
<dbReference type="GO" id="GO:0006259">
    <property type="term" value="P:DNA metabolic process"/>
    <property type="evidence" value="ECO:0007669"/>
    <property type="project" value="InterPro"/>
</dbReference>
<dbReference type="RefSeq" id="WP_134116082.1">
    <property type="nucleotide sequence ID" value="NZ_SOEG01000008.1"/>
</dbReference>
<dbReference type="InterPro" id="IPR004590">
    <property type="entry name" value="ssDNA_annealing_RecT"/>
</dbReference>
<organism evidence="2 3">
    <name type="scientific">Orenia marismortui</name>
    <dbReference type="NCBI Taxonomy" id="46469"/>
    <lineage>
        <taxon>Bacteria</taxon>
        <taxon>Bacillati</taxon>
        <taxon>Bacillota</taxon>
        <taxon>Clostridia</taxon>
        <taxon>Halanaerobiales</taxon>
        <taxon>Halobacteroidaceae</taxon>
        <taxon>Orenia</taxon>
    </lineage>
</organism>
<dbReference type="EMBL" id="SOEG01000008">
    <property type="protein sequence ID" value="TDX52162.1"/>
    <property type="molecule type" value="Genomic_DNA"/>
</dbReference>
<dbReference type="GO" id="GO:0003677">
    <property type="term" value="F:DNA binding"/>
    <property type="evidence" value="ECO:0007669"/>
    <property type="project" value="InterPro"/>
</dbReference>
<proteinExistence type="predicted"/>
<evidence type="ECO:0000313" key="3">
    <source>
        <dbReference type="Proteomes" id="UP000295832"/>
    </source>
</evidence>
<keyword evidence="3" id="KW-1185">Reference proteome</keyword>
<evidence type="ECO:0000256" key="1">
    <source>
        <dbReference type="SAM" id="MobiDB-lite"/>
    </source>
</evidence>
<protein>
    <submittedName>
        <fullName evidence="2">Recombination protein RecT</fullName>
    </submittedName>
</protein>
<name>A0A4R8H8N0_9FIRM</name>
<dbReference type="Proteomes" id="UP000295832">
    <property type="component" value="Unassembled WGS sequence"/>
</dbReference>
<dbReference type="NCBIfam" id="TIGR00616">
    <property type="entry name" value="rect"/>
    <property type="match status" value="1"/>
</dbReference>
<dbReference type="AlphaFoldDB" id="A0A4R8H8N0"/>
<reference evidence="2 3" key="1">
    <citation type="submission" date="2019-03" db="EMBL/GenBank/DDBJ databases">
        <title>Subsurface microbial communities from deep shales in Ohio and West Virginia, USA.</title>
        <authorList>
            <person name="Wrighton K."/>
        </authorList>
    </citation>
    <scope>NUCLEOTIDE SEQUENCE [LARGE SCALE GENOMIC DNA]</scope>
    <source>
        <strain evidence="2 3">MSL 6dP</strain>
    </source>
</reference>
<feature type="compositionally biased region" description="Acidic residues" evidence="1">
    <location>
        <begin position="254"/>
        <end position="276"/>
    </location>
</feature>
<feature type="region of interest" description="Disordered" evidence="1">
    <location>
        <begin position="231"/>
        <end position="286"/>
    </location>
</feature>
<dbReference type="Pfam" id="PF03837">
    <property type="entry name" value="RecT"/>
    <property type="match status" value="1"/>
</dbReference>